<evidence type="ECO:0000313" key="4">
    <source>
        <dbReference type="Proteomes" id="UP000824366"/>
    </source>
</evidence>
<dbReference type="EMBL" id="AP024238">
    <property type="protein sequence ID" value="BCO28951.1"/>
    <property type="molecule type" value="Genomic_DNA"/>
</dbReference>
<evidence type="ECO:0000313" key="3">
    <source>
        <dbReference type="EMBL" id="BCO28951.1"/>
    </source>
</evidence>
<evidence type="ECO:0000256" key="1">
    <source>
        <dbReference type="SAM" id="MobiDB-lite"/>
    </source>
</evidence>
<gene>
    <name evidence="3" type="ORF">MIZ03_3861</name>
</gene>
<accession>A0ABN6DE45</accession>
<dbReference type="PANTHER" id="PTHR38731">
    <property type="entry name" value="LIPL45-RELATED LIPOPROTEIN-RELATED"/>
    <property type="match status" value="1"/>
</dbReference>
<name>A0ABN6DE45_9BURK</name>
<sequence>MYHTDLDWRWVRLMGRFFLAVCYLPLAALAADPAGVILSLNGKVEIVHGADKRLAVNRAELFSGDSIETGEGQVQIRFVDGTLLTLYRDTRFAVDDYRYAKGKENRAQFSLLNGLMHTLTGQMDKQNYQLKTRLANLGVRGTEYSVKLGDVLHVSVDHGQVEVANAGGRALVSAGQSLTVFGPQVMPKPAIGGKLDIGPHGGPGRSPGPGQGMGPGGAPPPPPPVGTQNMSRSTNTPNGQVVRPPQPTPPQPIQPVQPAPGPVVPPKPL</sequence>
<feature type="compositionally biased region" description="Pro residues" evidence="1">
    <location>
        <begin position="244"/>
        <end position="269"/>
    </location>
</feature>
<dbReference type="Gene3D" id="2.60.120.1440">
    <property type="match status" value="1"/>
</dbReference>
<evidence type="ECO:0000259" key="2">
    <source>
        <dbReference type="Pfam" id="PF04773"/>
    </source>
</evidence>
<feature type="compositionally biased region" description="Polar residues" evidence="1">
    <location>
        <begin position="227"/>
        <end position="239"/>
    </location>
</feature>
<feature type="compositionally biased region" description="Gly residues" evidence="1">
    <location>
        <begin position="199"/>
        <end position="216"/>
    </location>
</feature>
<feature type="domain" description="FecR protein" evidence="2">
    <location>
        <begin position="65"/>
        <end position="162"/>
    </location>
</feature>
<dbReference type="InterPro" id="IPR006860">
    <property type="entry name" value="FecR"/>
</dbReference>
<protein>
    <recommendedName>
        <fullName evidence="2">FecR protein domain-containing protein</fullName>
    </recommendedName>
</protein>
<dbReference type="Proteomes" id="UP000824366">
    <property type="component" value="Chromosome"/>
</dbReference>
<keyword evidence="4" id="KW-1185">Reference proteome</keyword>
<reference evidence="3 4" key="1">
    <citation type="journal article" date="2021" name="Microbiol. Spectr.">
        <title>A Single Bacterium Capable of Oxidation and Reduction of Iron at Circumneutral pH.</title>
        <authorList>
            <person name="Kato S."/>
            <person name="Ohkuma M."/>
        </authorList>
    </citation>
    <scope>NUCLEOTIDE SEQUENCE [LARGE SCALE GENOMIC DNA]</scope>
    <source>
        <strain evidence="3 4">MIZ03</strain>
    </source>
</reference>
<dbReference type="Pfam" id="PF04773">
    <property type="entry name" value="FecR"/>
    <property type="match status" value="1"/>
</dbReference>
<proteinExistence type="predicted"/>
<feature type="region of interest" description="Disordered" evidence="1">
    <location>
        <begin position="189"/>
        <end position="269"/>
    </location>
</feature>
<organism evidence="3 4">
    <name type="scientific">Rhodoferax lithotrophicus</name>
    <dbReference type="NCBI Taxonomy" id="2798804"/>
    <lineage>
        <taxon>Bacteria</taxon>
        <taxon>Pseudomonadati</taxon>
        <taxon>Pseudomonadota</taxon>
        <taxon>Betaproteobacteria</taxon>
        <taxon>Burkholderiales</taxon>
        <taxon>Comamonadaceae</taxon>
        <taxon>Rhodoferax</taxon>
    </lineage>
</organism>